<dbReference type="GeneID" id="106781617"/>
<reference evidence="6" key="3">
    <citation type="submission" date="2025-09" db="UniProtKB">
        <authorList>
            <consortium name="Ensembl"/>
        </authorList>
    </citation>
    <scope>IDENTIFICATION</scope>
    <source>
        <strain evidence="6">Thoroughbred</strain>
    </source>
</reference>
<dbReference type="RefSeq" id="XP_014585914.2">
    <property type="nucleotide sequence ID" value="XM_014730428.3"/>
</dbReference>
<name>A0A9L0S549_HORSE</name>
<dbReference type="GeneTree" id="ENSGT00940000162856"/>
<dbReference type="InterPro" id="IPR002350">
    <property type="entry name" value="Kazal_dom"/>
</dbReference>
<evidence type="ECO:0000256" key="4">
    <source>
        <dbReference type="SAM" id="SignalP"/>
    </source>
</evidence>
<organism evidence="6 7">
    <name type="scientific">Equus caballus</name>
    <name type="common">Horse</name>
    <dbReference type="NCBI Taxonomy" id="9796"/>
    <lineage>
        <taxon>Eukaryota</taxon>
        <taxon>Metazoa</taxon>
        <taxon>Chordata</taxon>
        <taxon>Craniata</taxon>
        <taxon>Vertebrata</taxon>
        <taxon>Euteleostomi</taxon>
        <taxon>Mammalia</taxon>
        <taxon>Eutheria</taxon>
        <taxon>Laurasiatheria</taxon>
        <taxon>Perissodactyla</taxon>
        <taxon>Equidae</taxon>
        <taxon>Equus</taxon>
    </lineage>
</organism>
<reference evidence="6 7" key="1">
    <citation type="journal article" date="2009" name="Science">
        <title>Genome sequence, comparative analysis, and population genetics of the domestic horse.</title>
        <authorList>
            <consortium name="Broad Institute Genome Sequencing Platform"/>
            <consortium name="Broad Institute Whole Genome Assembly Team"/>
            <person name="Wade C.M."/>
            <person name="Giulotto E."/>
            <person name="Sigurdsson S."/>
            <person name="Zoli M."/>
            <person name="Gnerre S."/>
            <person name="Imsland F."/>
            <person name="Lear T.L."/>
            <person name="Adelson D.L."/>
            <person name="Bailey E."/>
            <person name="Bellone R.R."/>
            <person name="Bloecker H."/>
            <person name="Distl O."/>
            <person name="Edgar R.C."/>
            <person name="Garber M."/>
            <person name="Leeb T."/>
            <person name="Mauceli E."/>
            <person name="MacLeod J.N."/>
            <person name="Penedo M.C.T."/>
            <person name="Raison J.M."/>
            <person name="Sharpe T."/>
            <person name="Vogel J."/>
            <person name="Andersson L."/>
            <person name="Antczak D.F."/>
            <person name="Biagi T."/>
            <person name="Binns M.M."/>
            <person name="Chowdhary B.P."/>
            <person name="Coleman S.J."/>
            <person name="Della Valle G."/>
            <person name="Fryc S."/>
            <person name="Guerin G."/>
            <person name="Hasegawa T."/>
            <person name="Hill E.W."/>
            <person name="Jurka J."/>
            <person name="Kiialainen A."/>
            <person name="Lindgren G."/>
            <person name="Liu J."/>
            <person name="Magnani E."/>
            <person name="Mickelson J.R."/>
            <person name="Murray J."/>
            <person name="Nergadze S.G."/>
            <person name="Onofrio R."/>
            <person name="Pedroni S."/>
            <person name="Piras M.F."/>
            <person name="Raudsepp T."/>
            <person name="Rocchi M."/>
            <person name="Roeed K.H."/>
            <person name="Ryder O.A."/>
            <person name="Searle S."/>
            <person name="Skow L."/>
            <person name="Swinburne J.E."/>
            <person name="Syvaenen A.C."/>
            <person name="Tozaki T."/>
            <person name="Valberg S.J."/>
            <person name="Vaudin M."/>
            <person name="White J.R."/>
            <person name="Zody M.C."/>
            <person name="Lander E.S."/>
            <person name="Lindblad-Toh K."/>
        </authorList>
    </citation>
    <scope>NUCLEOTIDE SEQUENCE [LARGE SCALE GENOMIC DNA]</scope>
    <source>
        <strain evidence="6 7">Thoroughbred</strain>
    </source>
</reference>
<accession>A0A9L0S549</accession>
<dbReference type="InterPro" id="IPR036058">
    <property type="entry name" value="Kazal_dom_sf"/>
</dbReference>
<keyword evidence="3" id="KW-1015">Disulfide bond</keyword>
<keyword evidence="4" id="KW-0732">Signal</keyword>
<dbReference type="PROSITE" id="PS51465">
    <property type="entry name" value="KAZAL_2"/>
    <property type="match status" value="1"/>
</dbReference>
<dbReference type="Proteomes" id="UP000002281">
    <property type="component" value="Chromosome 14"/>
</dbReference>
<comment type="subcellular location">
    <subcellularLocation>
        <location evidence="1">Secreted</location>
    </subcellularLocation>
</comment>
<dbReference type="PROSITE" id="PS00282">
    <property type="entry name" value="KAZAL_1"/>
    <property type="match status" value="1"/>
</dbReference>
<dbReference type="AlphaFoldDB" id="A0A9L0S549"/>
<dbReference type="KEGG" id="ecb:106781617"/>
<sequence length="140" mass="15613">MAKSFPVLSSLSFFIMIRLVLTSAAGPRQWWPPHGPVKHDLIHGARSTPRIQTGEPRASEVELTTLTTTPPGRSPIIFFNVKCPFRKVDLSWFSGTVNPCPGLYQPICGTNLITYENPCILCVESMKSRGKIRFKHDGKC</sequence>
<dbReference type="CDD" id="cd01327">
    <property type="entry name" value="KAZAL_PSTI"/>
    <property type="match status" value="1"/>
</dbReference>
<keyword evidence="7" id="KW-1185">Reference proteome</keyword>
<evidence type="ECO:0000256" key="3">
    <source>
        <dbReference type="ARBA" id="ARBA00023157"/>
    </source>
</evidence>
<dbReference type="SUPFAM" id="SSF100895">
    <property type="entry name" value="Kazal-type serine protease inhibitors"/>
    <property type="match status" value="1"/>
</dbReference>
<dbReference type="PANTHER" id="PTHR47499:SF3">
    <property type="entry name" value="SERINE PROTEASE INHIBITOR KAZAL-TYPE 14"/>
    <property type="match status" value="1"/>
</dbReference>
<proteinExistence type="predicted"/>
<keyword evidence="2" id="KW-0964">Secreted</keyword>
<evidence type="ECO:0000256" key="2">
    <source>
        <dbReference type="ARBA" id="ARBA00022525"/>
    </source>
</evidence>
<evidence type="ECO:0000313" key="6">
    <source>
        <dbReference type="Ensembl" id="ENSECAP00000069976.1"/>
    </source>
</evidence>
<reference evidence="6" key="2">
    <citation type="submission" date="2025-08" db="UniProtKB">
        <authorList>
            <consortium name="Ensembl"/>
        </authorList>
    </citation>
    <scope>IDENTIFICATION</scope>
    <source>
        <strain evidence="6">Thoroughbred</strain>
    </source>
</reference>
<evidence type="ECO:0000259" key="5">
    <source>
        <dbReference type="PROSITE" id="PS51465"/>
    </source>
</evidence>
<evidence type="ECO:0000256" key="1">
    <source>
        <dbReference type="ARBA" id="ARBA00004613"/>
    </source>
</evidence>
<dbReference type="Pfam" id="PF00050">
    <property type="entry name" value="Kazal_1"/>
    <property type="match status" value="1"/>
</dbReference>
<feature type="chain" id="PRO_5040190327" evidence="4">
    <location>
        <begin position="25"/>
        <end position="140"/>
    </location>
</feature>
<gene>
    <name evidence="6" type="primary">SPINK14</name>
</gene>
<protein>
    <submittedName>
        <fullName evidence="6">Serine peptidase inhibitor Kazal type 14 (putative)</fullName>
    </submittedName>
</protein>
<evidence type="ECO:0000313" key="7">
    <source>
        <dbReference type="Proteomes" id="UP000002281"/>
    </source>
</evidence>
<dbReference type="CTD" id="408187"/>
<dbReference type="OrthoDB" id="126772at2759"/>
<dbReference type="SMART" id="SM00280">
    <property type="entry name" value="KAZAL"/>
    <property type="match status" value="1"/>
</dbReference>
<dbReference type="Ensembl" id="ENSECAT00000113776.1">
    <property type="protein sequence ID" value="ENSECAP00000069976.1"/>
    <property type="gene ID" value="ENSECAG00000036848.3"/>
</dbReference>
<dbReference type="InterPro" id="IPR050159">
    <property type="entry name" value="Kazal-type_SerProtInhib"/>
</dbReference>
<dbReference type="PANTHER" id="PTHR47499">
    <property type="entry name" value="SERINE PROTEASE INHIBITOR KAZAL-TYPE 7 SPINK7"/>
    <property type="match status" value="1"/>
</dbReference>
<feature type="signal peptide" evidence="4">
    <location>
        <begin position="1"/>
        <end position="24"/>
    </location>
</feature>
<feature type="domain" description="Kazal-like" evidence="5">
    <location>
        <begin position="77"/>
        <end position="140"/>
    </location>
</feature>
<dbReference type="GO" id="GO:0005576">
    <property type="term" value="C:extracellular region"/>
    <property type="evidence" value="ECO:0007669"/>
    <property type="project" value="UniProtKB-SubCell"/>
</dbReference>
<dbReference type="Gene3D" id="3.30.60.30">
    <property type="match status" value="1"/>
</dbReference>